<feature type="transmembrane region" description="Helical" evidence="2">
    <location>
        <begin position="96"/>
        <end position="118"/>
    </location>
</feature>
<evidence type="ECO:0000313" key="3">
    <source>
        <dbReference type="EMBL" id="RFU28064.1"/>
    </source>
</evidence>
<dbReference type="AlphaFoldDB" id="A0A3E2H3U7"/>
<protein>
    <submittedName>
        <fullName evidence="3">Uncharacterized protein</fullName>
    </submittedName>
</protein>
<feature type="non-terminal residue" evidence="3">
    <location>
        <position position="548"/>
    </location>
</feature>
<evidence type="ECO:0000313" key="4">
    <source>
        <dbReference type="Proteomes" id="UP000258309"/>
    </source>
</evidence>
<dbReference type="OrthoDB" id="10540561at2759"/>
<feature type="compositionally biased region" description="Polar residues" evidence="1">
    <location>
        <begin position="219"/>
        <end position="229"/>
    </location>
</feature>
<evidence type="ECO:0000256" key="1">
    <source>
        <dbReference type="SAM" id="MobiDB-lite"/>
    </source>
</evidence>
<reference evidence="3 4" key="1">
    <citation type="submission" date="2018-05" db="EMBL/GenBank/DDBJ databases">
        <title>Draft genome sequence of Scytalidium lignicola DSM 105466, a ubiquitous saprotrophic fungus.</title>
        <authorList>
            <person name="Buettner E."/>
            <person name="Gebauer A.M."/>
            <person name="Hofrichter M."/>
            <person name="Liers C."/>
            <person name="Kellner H."/>
        </authorList>
    </citation>
    <scope>NUCLEOTIDE SEQUENCE [LARGE SCALE GENOMIC DNA]</scope>
    <source>
        <strain evidence="3 4">DSM 105466</strain>
    </source>
</reference>
<accession>A0A3E2H3U7</accession>
<comment type="caution">
    <text evidence="3">The sequence shown here is derived from an EMBL/GenBank/DDBJ whole genome shotgun (WGS) entry which is preliminary data.</text>
</comment>
<keyword evidence="2" id="KW-0812">Transmembrane</keyword>
<evidence type="ECO:0000256" key="2">
    <source>
        <dbReference type="SAM" id="Phobius"/>
    </source>
</evidence>
<feature type="compositionally biased region" description="Basic and acidic residues" evidence="1">
    <location>
        <begin position="458"/>
        <end position="474"/>
    </location>
</feature>
<dbReference type="EMBL" id="NCSJ02000177">
    <property type="protein sequence ID" value="RFU28064.1"/>
    <property type="molecule type" value="Genomic_DNA"/>
</dbReference>
<proteinExistence type="predicted"/>
<dbReference type="Proteomes" id="UP000258309">
    <property type="component" value="Unassembled WGS sequence"/>
</dbReference>
<sequence length="548" mass="59972">MAPLLLTESCDLSSYASPLPQRVESDPAREGCSAVDETICPSLHKISQIPPSILDTACTASIEGINFRSSEISSVGNIISRSSYDRDITTNGRTSTAILPVLIILPVVASLLGVYIYYRGLPCRQQSIQHIVQDEISSNETTRGLEIQSGPVEEHDDTEIRLGRWIDCARKQGIMRPSCDNDGNAMTEEEFNQLRQRYGGSVAKDLVMRRSRRPRKRVSNVQKNSSGLDGSSDEILEDLAHNNGAVTGRIHYNLKIATQQSSSANPQSQELPTIIVTPPSPCSYSPIIDAESTSPTGDASQFLTVPESDDSSEELDTVNLVAYSSDVLADISNCDHLDNTTGALCPELINTSLITSTSMGPSKGFKSILNGVADKLRRLRSKSPKFASTDHEHTWMGTNNNPWSDNMDSSADINPWLSEPDQVRVGEDDLWTDGLTVALGEETESEWLARTRAQQRQQRLEEYVRDHPKGRDKPSQSSAAKVTHHRSGTVLKLECISETEDIRDNNKNNNSGGEMSRFSGREVCASEETFGTVNRSGSGYEGGSEESG</sequence>
<feature type="region of interest" description="Disordered" evidence="1">
    <location>
        <begin position="210"/>
        <end position="233"/>
    </location>
</feature>
<keyword evidence="2" id="KW-1133">Transmembrane helix</keyword>
<feature type="region of interest" description="Disordered" evidence="1">
    <location>
        <begin position="458"/>
        <end position="486"/>
    </location>
</feature>
<feature type="non-terminal residue" evidence="3">
    <location>
        <position position="1"/>
    </location>
</feature>
<gene>
    <name evidence="3" type="ORF">B7463_g8265</name>
</gene>
<keyword evidence="2" id="KW-0472">Membrane</keyword>
<organism evidence="3 4">
    <name type="scientific">Scytalidium lignicola</name>
    <name type="common">Hyphomycete</name>
    <dbReference type="NCBI Taxonomy" id="5539"/>
    <lineage>
        <taxon>Eukaryota</taxon>
        <taxon>Fungi</taxon>
        <taxon>Dikarya</taxon>
        <taxon>Ascomycota</taxon>
        <taxon>Pezizomycotina</taxon>
        <taxon>Leotiomycetes</taxon>
        <taxon>Leotiomycetes incertae sedis</taxon>
        <taxon>Scytalidium</taxon>
    </lineage>
</organism>
<name>A0A3E2H3U7_SCYLI</name>
<keyword evidence="4" id="KW-1185">Reference proteome</keyword>
<feature type="region of interest" description="Disordered" evidence="1">
    <location>
        <begin position="502"/>
        <end position="548"/>
    </location>
</feature>